<dbReference type="EMBL" id="JMIY01000008">
    <property type="protein sequence ID" value="KCZ70387.1"/>
    <property type="molecule type" value="Genomic_DNA"/>
</dbReference>
<dbReference type="SUPFAM" id="SSF48695">
    <property type="entry name" value="Multiheme cytochromes"/>
    <property type="match status" value="1"/>
</dbReference>
<dbReference type="PANTHER" id="PTHR35038:SF6">
    <property type="entry name" value="SURFACE LOCALIZED DECAHEME CYTOCHROME C LIPOPROTEIN"/>
    <property type="match status" value="1"/>
</dbReference>
<keyword evidence="2" id="KW-1133">Transmembrane helix</keyword>
<evidence type="ECO:0000313" key="3">
    <source>
        <dbReference type="EMBL" id="KCZ70387.1"/>
    </source>
</evidence>
<keyword evidence="2" id="KW-0472">Membrane</keyword>
<dbReference type="AlphaFoldDB" id="A0A062UZ02"/>
<organism evidence="3 4">
    <name type="scientific">Candidatus Methanoperedens nitratireducens</name>
    <dbReference type="NCBI Taxonomy" id="1392998"/>
    <lineage>
        <taxon>Archaea</taxon>
        <taxon>Methanobacteriati</taxon>
        <taxon>Methanobacteriota</taxon>
        <taxon>Stenosarchaea group</taxon>
        <taxon>Methanomicrobia</taxon>
        <taxon>Methanosarcinales</taxon>
        <taxon>ANME-2 cluster</taxon>
        <taxon>Candidatus Methanoperedentaceae</taxon>
        <taxon>Candidatus Methanoperedens</taxon>
    </lineage>
</organism>
<proteinExistence type="predicted"/>
<dbReference type="Gene3D" id="1.10.780.10">
    <property type="entry name" value="Hydroxylamine Oxidoreductase, Chain A, domain 1"/>
    <property type="match status" value="1"/>
</dbReference>
<evidence type="ECO:0000313" key="4">
    <source>
        <dbReference type="Proteomes" id="UP000027153"/>
    </source>
</evidence>
<keyword evidence="1" id="KW-0732">Signal</keyword>
<dbReference type="InterPro" id="IPR051829">
    <property type="entry name" value="Multiheme_Cytochr_ET"/>
</dbReference>
<evidence type="ECO:0000256" key="2">
    <source>
        <dbReference type="SAM" id="Phobius"/>
    </source>
</evidence>
<keyword evidence="4" id="KW-1185">Reference proteome</keyword>
<evidence type="ECO:0000256" key="1">
    <source>
        <dbReference type="ARBA" id="ARBA00022729"/>
    </source>
</evidence>
<comment type="caution">
    <text evidence="3">The sequence shown here is derived from an EMBL/GenBank/DDBJ whole genome shotgun (WGS) entry which is preliminary data.</text>
</comment>
<reference evidence="3 4" key="1">
    <citation type="journal article" date="2013" name="Nature">
        <title>Anaerobic oxidation of methane coupled to nitrate reduction in a novel archaeal lineage.</title>
        <authorList>
            <person name="Haroon M.F."/>
            <person name="Hu S."/>
            <person name="Shi Y."/>
            <person name="Imelfort M."/>
            <person name="Keller J."/>
            <person name="Hugenholtz P."/>
            <person name="Yuan Z."/>
            <person name="Tyson G.W."/>
        </authorList>
    </citation>
    <scope>NUCLEOTIDE SEQUENCE [LARGE SCALE GENOMIC DNA]</scope>
    <source>
        <strain evidence="3 4">ANME-2d</strain>
    </source>
</reference>
<gene>
    <name evidence="3" type="ORF">ANME2D_03302</name>
</gene>
<dbReference type="Gene3D" id="1.20.850.10">
    <property type="entry name" value="Hydroxylamine Oxidoreductase, Chain A, domain 2"/>
    <property type="match status" value="1"/>
</dbReference>
<dbReference type="Proteomes" id="UP000027153">
    <property type="component" value="Unassembled WGS sequence"/>
</dbReference>
<dbReference type="InterPro" id="IPR036280">
    <property type="entry name" value="Multihaem_cyt_sf"/>
</dbReference>
<dbReference type="OrthoDB" id="140732at2157"/>
<accession>A0A062UZ02</accession>
<keyword evidence="2" id="KW-0812">Transmembrane</keyword>
<dbReference type="PANTHER" id="PTHR35038">
    <property type="entry name" value="DISSIMILATORY SULFITE REDUCTASE SIRA"/>
    <property type="match status" value="1"/>
</dbReference>
<dbReference type="GO" id="GO:0016491">
    <property type="term" value="F:oxidoreductase activity"/>
    <property type="evidence" value="ECO:0007669"/>
    <property type="project" value="TreeGrafter"/>
</dbReference>
<sequence length="443" mass="48853">MNKISIGLAIIIFFLIGFSTAAHAQKNEVKDNACVGCHTMVGATKGILNDWSMSKHAINNVTCDSCHAADQGDKDSFTHNGFLITKAPSPGDCSKCHPDQVKQFNAGKHSLGWTKMETASRYKAIPNDMMRASMCEGCHSIGKVYADGSAGKCDSCHTRHLFSAEEARQPEACETCHMGLDHDQIEYYRTSKHGVITDLDRNTTRAPTCVTCHADGGTHDVSQGITLGSVSQGAFISDRNSGNDYITSPDGIIMRSITQEDFNSGRTTMLQICSRCHSESFARGVLEQADEIKRQSDAKVGEAIKIISDLYNDGLLDPMPENRTLNPVTGNKLTLTGHQTYSNTSEIEAEFFEMYKYALIHAWKGAYHMNPDYAHWYGWAQLNLDLEKIKAENRTLRRLAELEKALETEKTGTKAGVVPGFEGFVAIVALAIMISIILIRKRR</sequence>
<dbReference type="RefSeq" id="WP_048093919.1">
    <property type="nucleotide sequence ID" value="NZ_JMIY01000008.1"/>
</dbReference>
<feature type="transmembrane region" description="Helical" evidence="2">
    <location>
        <begin position="417"/>
        <end position="439"/>
    </location>
</feature>
<dbReference type="Pfam" id="PF13447">
    <property type="entry name" value="Multi-haem_cyto"/>
    <property type="match status" value="1"/>
</dbReference>
<name>A0A062UZ02_9EURY</name>
<protein>
    <submittedName>
        <fullName evidence="3">Uncharacterized protein</fullName>
    </submittedName>
</protein>